<dbReference type="InterPro" id="IPR003439">
    <property type="entry name" value="ABC_transporter-like_ATP-bd"/>
</dbReference>
<feature type="signal peptide" evidence="3">
    <location>
        <begin position="1"/>
        <end position="22"/>
    </location>
</feature>
<dbReference type="GO" id="GO:0016020">
    <property type="term" value="C:membrane"/>
    <property type="evidence" value="ECO:0007669"/>
    <property type="project" value="TreeGrafter"/>
</dbReference>
<dbReference type="GO" id="GO:0042626">
    <property type="term" value="F:ATPase-coupled transmembrane transporter activity"/>
    <property type="evidence" value="ECO:0007669"/>
    <property type="project" value="TreeGrafter"/>
</dbReference>
<dbReference type="Pfam" id="PF00005">
    <property type="entry name" value="ABC_tran"/>
    <property type="match status" value="1"/>
</dbReference>
<dbReference type="Proteomes" id="UP001208570">
    <property type="component" value="Unassembled WGS sequence"/>
</dbReference>
<keyword evidence="6" id="KW-1185">Reference proteome</keyword>
<evidence type="ECO:0000313" key="5">
    <source>
        <dbReference type="EMBL" id="KAK2155360.1"/>
    </source>
</evidence>
<comment type="caution">
    <text evidence="5">The sequence shown here is derived from an EMBL/GenBank/DDBJ whole genome shotgun (WGS) entry which is preliminary data.</text>
</comment>
<protein>
    <recommendedName>
        <fullName evidence="4">ABC transporter domain-containing protein</fullName>
    </recommendedName>
</protein>
<dbReference type="InterPro" id="IPR027417">
    <property type="entry name" value="P-loop_NTPase"/>
</dbReference>
<dbReference type="EMBL" id="JAODUP010000242">
    <property type="protein sequence ID" value="KAK2155360.1"/>
    <property type="molecule type" value="Genomic_DNA"/>
</dbReference>
<gene>
    <name evidence="5" type="ORF">LSH36_242g07016</name>
</gene>
<dbReference type="GO" id="GO:0005524">
    <property type="term" value="F:ATP binding"/>
    <property type="evidence" value="ECO:0007669"/>
    <property type="project" value="UniProtKB-KW"/>
</dbReference>
<evidence type="ECO:0000313" key="6">
    <source>
        <dbReference type="Proteomes" id="UP001208570"/>
    </source>
</evidence>
<dbReference type="GO" id="GO:0016887">
    <property type="term" value="F:ATP hydrolysis activity"/>
    <property type="evidence" value="ECO:0007669"/>
    <property type="project" value="InterPro"/>
</dbReference>
<evidence type="ECO:0000259" key="4">
    <source>
        <dbReference type="PROSITE" id="PS50893"/>
    </source>
</evidence>
<organism evidence="5 6">
    <name type="scientific">Paralvinella palmiformis</name>
    <dbReference type="NCBI Taxonomy" id="53620"/>
    <lineage>
        <taxon>Eukaryota</taxon>
        <taxon>Metazoa</taxon>
        <taxon>Spiralia</taxon>
        <taxon>Lophotrochozoa</taxon>
        <taxon>Annelida</taxon>
        <taxon>Polychaeta</taxon>
        <taxon>Sedentaria</taxon>
        <taxon>Canalipalpata</taxon>
        <taxon>Terebellida</taxon>
        <taxon>Terebelliformia</taxon>
        <taxon>Alvinellidae</taxon>
        <taxon>Paralvinella</taxon>
    </lineage>
</organism>
<feature type="chain" id="PRO_5042181867" description="ABC transporter domain-containing protein" evidence="3">
    <location>
        <begin position="23"/>
        <end position="270"/>
    </location>
</feature>
<feature type="domain" description="ABC transporter" evidence="4">
    <location>
        <begin position="37"/>
        <end position="269"/>
    </location>
</feature>
<dbReference type="PANTHER" id="PTHR24223:SF461">
    <property type="entry name" value="ATP-BINDING CASSETTE SUB-FAMILY C MEMBER SUR"/>
    <property type="match status" value="1"/>
</dbReference>
<dbReference type="InterPro" id="IPR050173">
    <property type="entry name" value="ABC_transporter_C-like"/>
</dbReference>
<dbReference type="SUPFAM" id="SSF52540">
    <property type="entry name" value="P-loop containing nucleoside triphosphate hydrolases"/>
    <property type="match status" value="1"/>
</dbReference>
<proteinExistence type="predicted"/>
<dbReference type="PANTHER" id="PTHR24223">
    <property type="entry name" value="ATP-BINDING CASSETTE SUB-FAMILY C"/>
    <property type="match status" value="1"/>
</dbReference>
<dbReference type="AlphaFoldDB" id="A0AAD9JMU5"/>
<name>A0AAD9JMU5_9ANNE</name>
<evidence type="ECO:0000256" key="2">
    <source>
        <dbReference type="ARBA" id="ARBA00022840"/>
    </source>
</evidence>
<reference evidence="5" key="1">
    <citation type="journal article" date="2023" name="Mol. Biol. Evol.">
        <title>Third-Generation Sequencing Reveals the Adaptive Role of the Epigenome in Three Deep-Sea Polychaetes.</title>
        <authorList>
            <person name="Perez M."/>
            <person name="Aroh O."/>
            <person name="Sun Y."/>
            <person name="Lan Y."/>
            <person name="Juniper S.K."/>
            <person name="Young C.R."/>
            <person name="Angers B."/>
            <person name="Qian P.Y."/>
        </authorList>
    </citation>
    <scope>NUCLEOTIDE SEQUENCE</scope>
    <source>
        <strain evidence="5">P08H-3</strain>
    </source>
</reference>
<evidence type="ECO:0000256" key="1">
    <source>
        <dbReference type="ARBA" id="ARBA00022741"/>
    </source>
</evidence>
<accession>A0AAD9JMU5</accession>
<keyword evidence="1" id="KW-0547">Nucleotide-binding</keyword>
<evidence type="ECO:0000256" key="3">
    <source>
        <dbReference type="SAM" id="SignalP"/>
    </source>
</evidence>
<dbReference type="InterPro" id="IPR003593">
    <property type="entry name" value="AAA+_ATPase"/>
</dbReference>
<keyword evidence="3" id="KW-0732">Signal</keyword>
<dbReference type="Gene3D" id="3.40.50.300">
    <property type="entry name" value="P-loop containing nucleotide triphosphate hydrolases"/>
    <property type="match status" value="1"/>
</dbReference>
<keyword evidence="2" id="KW-0067">ATP-binding</keyword>
<sequence length="270" mass="29755">MLCLTVFRYCWLIVKYSSHVSAEKSDVPADWPRSGCISYSNVTLKISPNEESVITEANFTVSSGDKFGICGAAGSGKSTLIMGLARVSDVSHGKVIIDGLDITDIPTNIICSRLTIITQDAAVLHQTVRFNLCPDGAKSDAELWKVLETVELKDVVETFPGKLDQVISEEHINSTEKQQLILAYALLRESSIVVLDDVIRPENNTIRCVLDKLFCQNWKQTTVIIVTNQADFLLTTTQTLVLESGRIIEQGQPAAMVKNRSPFFPPVNLP</sequence>
<dbReference type="SMART" id="SM00382">
    <property type="entry name" value="AAA"/>
    <property type="match status" value="1"/>
</dbReference>
<dbReference type="PROSITE" id="PS50893">
    <property type="entry name" value="ABC_TRANSPORTER_2"/>
    <property type="match status" value="1"/>
</dbReference>